<feature type="compositionally biased region" description="Basic and acidic residues" evidence="1">
    <location>
        <begin position="94"/>
        <end position="110"/>
    </location>
</feature>
<feature type="compositionally biased region" description="Acidic residues" evidence="1">
    <location>
        <begin position="433"/>
        <end position="442"/>
    </location>
</feature>
<gene>
    <name evidence="2" type="ORF">K452DRAFT_322461</name>
</gene>
<organism evidence="2 3">
    <name type="scientific">Aplosporella prunicola CBS 121167</name>
    <dbReference type="NCBI Taxonomy" id="1176127"/>
    <lineage>
        <taxon>Eukaryota</taxon>
        <taxon>Fungi</taxon>
        <taxon>Dikarya</taxon>
        <taxon>Ascomycota</taxon>
        <taxon>Pezizomycotina</taxon>
        <taxon>Dothideomycetes</taxon>
        <taxon>Dothideomycetes incertae sedis</taxon>
        <taxon>Botryosphaeriales</taxon>
        <taxon>Aplosporellaceae</taxon>
        <taxon>Aplosporella</taxon>
    </lineage>
</organism>
<dbReference type="GeneID" id="54302009"/>
<dbReference type="AlphaFoldDB" id="A0A6A6AYZ0"/>
<evidence type="ECO:0000256" key="1">
    <source>
        <dbReference type="SAM" id="MobiDB-lite"/>
    </source>
</evidence>
<protein>
    <submittedName>
        <fullName evidence="2">Uncharacterized protein</fullName>
    </submittedName>
</protein>
<dbReference type="OrthoDB" id="3939134at2759"/>
<sequence length="841" mass="95682">MARLSREDDLQPSNVIDMLPSDGAIVQSDDQEEVDAQLWAEQNTPRAAVARRPVSTTRPGDKTANMLNDAIWGSSGSPHSPMVPSSSRVVKQLPTEDQKRRSYEFMDQFRRQSNPESKPITSSPLYAPGKLRRPSFQALEQLRKRRASNEERPNVYDIQPSPERSPPSAQKYSIEEDEDEREEVEETEGAQPHGEVRDERNEEEEHEEEEQGTEGAEEQGVGEEDAEEDVEEQDAEEQDAEEQGAEEEDMEKEDVEEIPKKRTTRATRKATSDQQATASSEAGPAGGAIKRKRGRPSKQAAASSPQQPKQTMASSPQQPKKRGRPPKSTVAESPSTAAPKKRGRQSDSSVDVSSAPRPKKAKTTDETRASVRAKKAAQDAEPSSENGRRSSARVAEKSTQPRQVQPVEGQKTSPKKQAKSRQPPKEKATQEDTVPDTEEDGRQEDKTAVLVQDDAPQEEDGEDGEVDPALYEHRAELRAIWNNKRGVEMVRSNRKANGLQIKTKTVKTLLRKCKALNELCDGTSNPDIAEQSEEDKVKTLISRIRTSVNKMDLHDKVDLKNFLLQEIYAFVFPGLLRVLCNVVDFYVDRYRSDDNSIPTEPLETIVDFTATIIELRERLLTHPTEVPGHLRIVKPVKNGIVAPLKLFLAQLKWCLEKQRTRERNERERLHDKHRRQRMREERAREAAAREPERIRREDWRLLYIKRMELEPNKFLRYRLEGELSEHWPSNSNIDANGEPFDRVDAFNHRPEVGHRAPALSIASEPEWTDERGAALLEALAEESAKQWDNPRLSVYSQVFERLCKPGDLLWEFSAADIVRMAMHAKKMLLPQFEWMERIPEF</sequence>
<dbReference type="GO" id="GO:0003677">
    <property type="term" value="F:DNA binding"/>
    <property type="evidence" value="ECO:0007669"/>
    <property type="project" value="InterPro"/>
</dbReference>
<dbReference type="RefSeq" id="XP_033392131.1">
    <property type="nucleotide sequence ID" value="XM_033544513.1"/>
</dbReference>
<keyword evidence="3" id="KW-1185">Reference proteome</keyword>
<dbReference type="Proteomes" id="UP000799438">
    <property type="component" value="Unassembled WGS sequence"/>
</dbReference>
<feature type="compositionally biased region" description="Acidic residues" evidence="1">
    <location>
        <begin position="201"/>
        <end position="256"/>
    </location>
</feature>
<name>A0A6A6AYZ0_9PEZI</name>
<dbReference type="SMART" id="SM00384">
    <property type="entry name" value="AT_hook"/>
    <property type="match status" value="2"/>
</dbReference>
<feature type="compositionally biased region" description="Acidic residues" evidence="1">
    <location>
        <begin position="175"/>
        <end position="188"/>
    </location>
</feature>
<dbReference type="InterPro" id="IPR017956">
    <property type="entry name" value="AT_hook_DNA-bd_motif"/>
</dbReference>
<feature type="compositionally biased region" description="Acidic residues" evidence="1">
    <location>
        <begin position="455"/>
        <end position="466"/>
    </location>
</feature>
<feature type="region of interest" description="Disordered" evidence="1">
    <location>
        <begin position="664"/>
        <end position="683"/>
    </location>
</feature>
<accession>A0A6A6AYZ0</accession>
<dbReference type="EMBL" id="ML995522">
    <property type="protein sequence ID" value="KAF2136413.1"/>
    <property type="molecule type" value="Genomic_DNA"/>
</dbReference>
<feature type="region of interest" description="Disordered" evidence="1">
    <location>
        <begin position="41"/>
        <end position="466"/>
    </location>
</feature>
<feature type="compositionally biased region" description="Low complexity" evidence="1">
    <location>
        <begin position="297"/>
        <end position="310"/>
    </location>
</feature>
<feature type="compositionally biased region" description="Polar residues" evidence="1">
    <location>
        <begin position="74"/>
        <end position="89"/>
    </location>
</feature>
<dbReference type="PRINTS" id="PR00929">
    <property type="entry name" value="ATHOOK"/>
</dbReference>
<feature type="region of interest" description="Disordered" evidence="1">
    <location>
        <begin position="1"/>
        <end position="21"/>
    </location>
</feature>
<feature type="compositionally biased region" description="Polar residues" evidence="1">
    <location>
        <begin position="111"/>
        <end position="124"/>
    </location>
</feature>
<evidence type="ECO:0000313" key="2">
    <source>
        <dbReference type="EMBL" id="KAF2136413.1"/>
    </source>
</evidence>
<reference evidence="2" key="1">
    <citation type="journal article" date="2020" name="Stud. Mycol.">
        <title>101 Dothideomycetes genomes: a test case for predicting lifestyles and emergence of pathogens.</title>
        <authorList>
            <person name="Haridas S."/>
            <person name="Albert R."/>
            <person name="Binder M."/>
            <person name="Bloem J."/>
            <person name="Labutti K."/>
            <person name="Salamov A."/>
            <person name="Andreopoulos B."/>
            <person name="Baker S."/>
            <person name="Barry K."/>
            <person name="Bills G."/>
            <person name="Bluhm B."/>
            <person name="Cannon C."/>
            <person name="Castanera R."/>
            <person name="Culley D."/>
            <person name="Daum C."/>
            <person name="Ezra D."/>
            <person name="Gonzalez J."/>
            <person name="Henrissat B."/>
            <person name="Kuo A."/>
            <person name="Liang C."/>
            <person name="Lipzen A."/>
            <person name="Lutzoni F."/>
            <person name="Magnuson J."/>
            <person name="Mondo S."/>
            <person name="Nolan M."/>
            <person name="Ohm R."/>
            <person name="Pangilinan J."/>
            <person name="Park H.-J."/>
            <person name="Ramirez L."/>
            <person name="Alfaro M."/>
            <person name="Sun H."/>
            <person name="Tritt A."/>
            <person name="Yoshinaga Y."/>
            <person name="Zwiers L.-H."/>
            <person name="Turgeon B."/>
            <person name="Goodwin S."/>
            <person name="Spatafora J."/>
            <person name="Crous P."/>
            <person name="Grigoriev I."/>
        </authorList>
    </citation>
    <scope>NUCLEOTIDE SEQUENCE</scope>
    <source>
        <strain evidence="2">CBS 121167</strain>
    </source>
</reference>
<evidence type="ECO:0000313" key="3">
    <source>
        <dbReference type="Proteomes" id="UP000799438"/>
    </source>
</evidence>
<proteinExistence type="predicted"/>